<evidence type="ECO:0000259" key="1">
    <source>
        <dbReference type="Pfam" id="PF00501"/>
    </source>
</evidence>
<reference evidence="3 4" key="1">
    <citation type="submission" date="2019-12" db="EMBL/GenBank/DDBJ databases">
        <authorList>
            <person name="Huq M.A."/>
        </authorList>
    </citation>
    <scope>NUCLEOTIDE SEQUENCE [LARGE SCALE GENOMIC DNA]</scope>
    <source>
        <strain evidence="3 4">MAH-18</strain>
    </source>
</reference>
<dbReference type="PANTHER" id="PTHR43767:SF1">
    <property type="entry name" value="NONRIBOSOMAL PEPTIDE SYNTHASE PES1 (EUROFUNG)-RELATED"/>
    <property type="match status" value="1"/>
</dbReference>
<dbReference type="InterPro" id="IPR045851">
    <property type="entry name" value="AMP-bd_C_sf"/>
</dbReference>
<organism evidence="3 4">
    <name type="scientific">Nocardioides agri</name>
    <dbReference type="NCBI Taxonomy" id="2682843"/>
    <lineage>
        <taxon>Bacteria</taxon>
        <taxon>Bacillati</taxon>
        <taxon>Actinomycetota</taxon>
        <taxon>Actinomycetes</taxon>
        <taxon>Propionibacteriales</taxon>
        <taxon>Nocardioidaceae</taxon>
        <taxon>Nocardioides</taxon>
    </lineage>
</organism>
<dbReference type="PROSITE" id="PS00455">
    <property type="entry name" value="AMP_BINDING"/>
    <property type="match status" value="1"/>
</dbReference>
<dbReference type="GO" id="GO:0016878">
    <property type="term" value="F:acid-thiol ligase activity"/>
    <property type="evidence" value="ECO:0007669"/>
    <property type="project" value="UniProtKB-ARBA"/>
</dbReference>
<dbReference type="Pfam" id="PF00501">
    <property type="entry name" value="AMP-binding"/>
    <property type="match status" value="1"/>
</dbReference>
<evidence type="ECO:0000313" key="3">
    <source>
        <dbReference type="EMBL" id="MVQ48185.1"/>
    </source>
</evidence>
<dbReference type="InterPro" id="IPR042099">
    <property type="entry name" value="ANL_N_sf"/>
</dbReference>
<proteinExistence type="predicted"/>
<keyword evidence="4" id="KW-1185">Reference proteome</keyword>
<gene>
    <name evidence="3" type="ORF">GON03_03255</name>
</gene>
<feature type="domain" description="AMP-binding enzyme C-terminal" evidence="2">
    <location>
        <begin position="539"/>
        <end position="614"/>
    </location>
</feature>
<evidence type="ECO:0000259" key="2">
    <source>
        <dbReference type="Pfam" id="PF13193"/>
    </source>
</evidence>
<dbReference type="InterPro" id="IPR025110">
    <property type="entry name" value="AMP-bd_C"/>
</dbReference>
<dbReference type="Gene3D" id="3.40.50.12780">
    <property type="entry name" value="N-terminal domain of ligase-like"/>
    <property type="match status" value="1"/>
</dbReference>
<dbReference type="EMBL" id="WSEK01000004">
    <property type="protein sequence ID" value="MVQ48185.1"/>
    <property type="molecule type" value="Genomic_DNA"/>
</dbReference>
<sequence length="697" mass="72860">MGRRGSVGMPGRSHPVAPPVECGLRDCMWPARLLGSPTGAADRAVDGLLRQCQPAKEGARGLLAGREDVMTRWCEPVRSAGDVAALERSTTFEGLVEERSVHDVFRFAAIRQPGAVALTMLVAGTVEEQPRTVTYAELAGLVNRAGNAFVALAGPRPGVAYMLPSLVETHAVLWGAQSAGYAVPLNFLLNPEHLADLVRAADAAVLVTLGPHPALDLWQKAEAVAGLVPGLKVVALNMPGLAPAEGALDLAALMADQPADRLLIEPGRDDEVAAYFHTGGTTGDPKLVTLTHRSQLLAALGGALLGDMGSGDVLAATLPLFHAGGTVFCGLSPLLAGAELLIMTPSALRSPTVVRNFWALLDRHAVTLAGAVPTGLAAVVDVPVGEADLSRVRAGFTGASPIPSAIQQRFEAMTGARLHQVYGMTESSGILSIDPVAGAGAPGTVGINPPWMRLEVLRQGPDGSLREVAATDEIGVVVAHGPHVSPGYRNAVHDAGVLTDRTLVTGDLGYRDEAGNLVVAGRVKDLIIRSGHNIDPVMIEDAMVSHPAVAMAAAVGQPDAYAGELPVVYLALRPDASASVEELHEHARATIAERPAWPREIYILDALPMTSVGKLFKPDLRVDATRRLVEDLLSERLGARLPVPPPVEVSLGGTRGTRVSVTVPDDELAGEVQTLLSAHLFETVVLVRTVAATDTPT</sequence>
<name>A0A6L6XRG0_9ACTN</name>
<dbReference type="PANTHER" id="PTHR43767">
    <property type="entry name" value="LONG-CHAIN-FATTY-ACID--COA LIGASE"/>
    <property type="match status" value="1"/>
</dbReference>
<dbReference type="InterPro" id="IPR020845">
    <property type="entry name" value="AMP-binding_CS"/>
</dbReference>
<evidence type="ECO:0000313" key="4">
    <source>
        <dbReference type="Proteomes" id="UP000473525"/>
    </source>
</evidence>
<feature type="domain" description="AMP-dependent synthetase/ligase" evidence="1">
    <location>
        <begin position="108"/>
        <end position="488"/>
    </location>
</feature>
<accession>A0A6L6XRG0</accession>
<dbReference type="Proteomes" id="UP000473525">
    <property type="component" value="Unassembled WGS sequence"/>
</dbReference>
<dbReference type="InterPro" id="IPR000873">
    <property type="entry name" value="AMP-dep_synth/lig_dom"/>
</dbReference>
<dbReference type="Gene3D" id="3.30.300.30">
    <property type="match status" value="1"/>
</dbReference>
<dbReference type="SUPFAM" id="SSF56801">
    <property type="entry name" value="Acetyl-CoA synthetase-like"/>
    <property type="match status" value="1"/>
</dbReference>
<protein>
    <submittedName>
        <fullName evidence="3">AMP-binding protein</fullName>
    </submittedName>
</protein>
<comment type="caution">
    <text evidence="3">The sequence shown here is derived from an EMBL/GenBank/DDBJ whole genome shotgun (WGS) entry which is preliminary data.</text>
</comment>
<dbReference type="AlphaFoldDB" id="A0A6L6XRG0"/>
<dbReference type="Pfam" id="PF13193">
    <property type="entry name" value="AMP-binding_C"/>
    <property type="match status" value="1"/>
</dbReference>
<dbReference type="InterPro" id="IPR050237">
    <property type="entry name" value="ATP-dep_AMP-bd_enzyme"/>
</dbReference>